<evidence type="ECO:0000313" key="2">
    <source>
        <dbReference type="EMBL" id="KAG0663502.1"/>
    </source>
</evidence>
<comment type="caution">
    <text evidence="2">The sequence shown here is derived from an EMBL/GenBank/DDBJ whole genome shotgun (WGS) entry which is preliminary data.</text>
</comment>
<dbReference type="EMBL" id="PUHQ01000019">
    <property type="protein sequence ID" value="KAG0663502.1"/>
    <property type="molecule type" value="Genomic_DNA"/>
</dbReference>
<organism evidence="2 3">
    <name type="scientific">Rhodotorula mucilaginosa</name>
    <name type="common">Yeast</name>
    <name type="synonym">Rhodotorula rubra</name>
    <dbReference type="NCBI Taxonomy" id="5537"/>
    <lineage>
        <taxon>Eukaryota</taxon>
        <taxon>Fungi</taxon>
        <taxon>Dikarya</taxon>
        <taxon>Basidiomycota</taxon>
        <taxon>Pucciniomycotina</taxon>
        <taxon>Microbotryomycetes</taxon>
        <taxon>Sporidiobolales</taxon>
        <taxon>Sporidiobolaceae</taxon>
        <taxon>Rhodotorula</taxon>
    </lineage>
</organism>
<evidence type="ECO:0000313" key="3">
    <source>
        <dbReference type="Proteomes" id="UP000777482"/>
    </source>
</evidence>
<protein>
    <submittedName>
        <fullName evidence="2">Uncharacterized protein</fullName>
    </submittedName>
</protein>
<proteinExistence type="predicted"/>
<reference evidence="2 3" key="1">
    <citation type="submission" date="2020-11" db="EMBL/GenBank/DDBJ databases">
        <title>Kefir isolates.</title>
        <authorList>
            <person name="Marcisauskas S."/>
            <person name="Kim Y."/>
            <person name="Blasche S."/>
        </authorList>
    </citation>
    <scope>NUCLEOTIDE SEQUENCE [LARGE SCALE GENOMIC DNA]</scope>
    <source>
        <strain evidence="2 3">KR</strain>
    </source>
</reference>
<dbReference type="Proteomes" id="UP000777482">
    <property type="component" value="Unassembled WGS sequence"/>
</dbReference>
<gene>
    <name evidence="2" type="ORF">C6P46_002398</name>
</gene>
<dbReference type="AlphaFoldDB" id="A0A9P6W6I3"/>
<evidence type="ECO:0000256" key="1">
    <source>
        <dbReference type="SAM" id="MobiDB-lite"/>
    </source>
</evidence>
<name>A0A9P6W6I3_RHOMI</name>
<feature type="region of interest" description="Disordered" evidence="1">
    <location>
        <begin position="1"/>
        <end position="27"/>
    </location>
</feature>
<sequence>MRPNLPRESVPAMGYSEDDPVGPRRPLGFRVLESVPQRSRNDAARVNRSGPLSSWPPLRLANSAAPAISTGDPELVPAAAAMARFHAADLFYRAHARDLQSTTLYYRDLVARKGRGAARRNLYGILKLK</sequence>
<keyword evidence="3" id="KW-1185">Reference proteome</keyword>
<accession>A0A9P6W6I3</accession>